<organism evidence="3 4">
    <name type="scientific">Nonomuraea mangrovi</name>
    <dbReference type="NCBI Taxonomy" id="2316207"/>
    <lineage>
        <taxon>Bacteria</taxon>
        <taxon>Bacillati</taxon>
        <taxon>Actinomycetota</taxon>
        <taxon>Actinomycetes</taxon>
        <taxon>Streptosporangiales</taxon>
        <taxon>Streptosporangiaceae</taxon>
        <taxon>Nonomuraea</taxon>
    </lineage>
</organism>
<proteinExistence type="inferred from homology"/>
<protein>
    <submittedName>
        <fullName evidence="3">YciI family protein</fullName>
    </submittedName>
</protein>
<evidence type="ECO:0000313" key="4">
    <source>
        <dbReference type="Proteomes" id="UP001597368"/>
    </source>
</evidence>
<dbReference type="SUPFAM" id="SSF54909">
    <property type="entry name" value="Dimeric alpha+beta barrel"/>
    <property type="match status" value="1"/>
</dbReference>
<reference evidence="4" key="1">
    <citation type="journal article" date="2019" name="Int. J. Syst. Evol. Microbiol.">
        <title>The Global Catalogue of Microorganisms (GCM) 10K type strain sequencing project: providing services to taxonomists for standard genome sequencing and annotation.</title>
        <authorList>
            <consortium name="The Broad Institute Genomics Platform"/>
            <consortium name="The Broad Institute Genome Sequencing Center for Infectious Disease"/>
            <person name="Wu L."/>
            <person name="Ma J."/>
        </authorList>
    </citation>
    <scope>NUCLEOTIDE SEQUENCE [LARGE SCALE GENOMIC DNA]</scope>
    <source>
        <strain evidence="4">ICMP 6774ER</strain>
    </source>
</reference>
<feature type="domain" description="YCII-related" evidence="2">
    <location>
        <begin position="1"/>
        <end position="100"/>
    </location>
</feature>
<dbReference type="Gene3D" id="3.30.70.1060">
    <property type="entry name" value="Dimeric alpha+beta barrel"/>
    <property type="match status" value="1"/>
</dbReference>
<dbReference type="InterPro" id="IPR011008">
    <property type="entry name" value="Dimeric_a/b-barrel"/>
</dbReference>
<evidence type="ECO:0000256" key="1">
    <source>
        <dbReference type="ARBA" id="ARBA00007689"/>
    </source>
</evidence>
<keyword evidence="4" id="KW-1185">Reference proteome</keyword>
<name>A0ABW4SMV3_9ACTN</name>
<dbReference type="PANTHER" id="PTHR35174:SF3">
    <property type="entry name" value="BLL7171 PROTEIN"/>
    <property type="match status" value="1"/>
</dbReference>
<comment type="similarity">
    <text evidence="1">Belongs to the YciI family.</text>
</comment>
<evidence type="ECO:0000313" key="3">
    <source>
        <dbReference type="EMBL" id="MFD1930145.1"/>
    </source>
</evidence>
<accession>A0ABW4SMV3</accession>
<gene>
    <name evidence="3" type="ORF">ACFSKW_01505</name>
</gene>
<dbReference type="RefSeq" id="WP_379568276.1">
    <property type="nucleotide sequence ID" value="NZ_JBHUFV010000003.1"/>
</dbReference>
<dbReference type="PANTHER" id="PTHR35174">
    <property type="entry name" value="BLL7171 PROTEIN-RELATED"/>
    <property type="match status" value="1"/>
</dbReference>
<evidence type="ECO:0000259" key="2">
    <source>
        <dbReference type="Pfam" id="PF03795"/>
    </source>
</evidence>
<dbReference type="InterPro" id="IPR005545">
    <property type="entry name" value="YCII"/>
</dbReference>
<dbReference type="Proteomes" id="UP001597368">
    <property type="component" value="Unassembled WGS sequence"/>
</dbReference>
<sequence length="116" mass="12700">MKYLLLVTGDERSWAEAGPEERKAVYEQWGAFTTMLEERGANRGGQELAHSSTATTIRKEGDKVLVTDGPYAETVEQISGYVLVEARDVDEAVELALALPSDGVEIHPVVAQEVRP</sequence>
<dbReference type="EMBL" id="JBHUFV010000003">
    <property type="protein sequence ID" value="MFD1930145.1"/>
    <property type="molecule type" value="Genomic_DNA"/>
</dbReference>
<comment type="caution">
    <text evidence="3">The sequence shown here is derived from an EMBL/GenBank/DDBJ whole genome shotgun (WGS) entry which is preliminary data.</text>
</comment>
<dbReference type="Pfam" id="PF03795">
    <property type="entry name" value="YCII"/>
    <property type="match status" value="1"/>
</dbReference>